<gene>
    <name evidence="4" type="ORF">NCTC13193_04046</name>
</gene>
<evidence type="ECO:0000256" key="1">
    <source>
        <dbReference type="ARBA" id="ARBA00010116"/>
    </source>
</evidence>
<accession>A0A448SZT3</accession>
<dbReference type="Pfam" id="PF02369">
    <property type="entry name" value="Big_1"/>
    <property type="match status" value="2"/>
</dbReference>
<evidence type="ECO:0000313" key="5">
    <source>
        <dbReference type="Proteomes" id="UP000270487"/>
    </source>
</evidence>
<dbReference type="Proteomes" id="UP000270487">
    <property type="component" value="Chromosome"/>
</dbReference>
<dbReference type="FunFam" id="2.60.40.10:FF:000182">
    <property type="entry name" value="Gamma intimin"/>
    <property type="match status" value="1"/>
</dbReference>
<dbReference type="SMART" id="SM00634">
    <property type="entry name" value="BID_1"/>
    <property type="match status" value="2"/>
</dbReference>
<evidence type="ECO:0000313" key="4">
    <source>
        <dbReference type="EMBL" id="VEI73222.1"/>
    </source>
</evidence>
<dbReference type="SUPFAM" id="SSF49373">
    <property type="entry name" value="Invasin/intimin cell-adhesion fragments"/>
    <property type="match status" value="3"/>
</dbReference>
<dbReference type="InterPro" id="IPR008964">
    <property type="entry name" value="Invasin/intimin_cell_adhesion"/>
</dbReference>
<feature type="chain" id="PRO_5019347532" evidence="2">
    <location>
        <begin position="30"/>
        <end position="538"/>
    </location>
</feature>
<dbReference type="Gene3D" id="3.10.100.10">
    <property type="entry name" value="Mannose-Binding Protein A, subunit A"/>
    <property type="match status" value="1"/>
</dbReference>
<feature type="domain" description="Big-1" evidence="3">
    <location>
        <begin position="240"/>
        <end position="331"/>
    </location>
</feature>
<dbReference type="InterPro" id="IPR048658">
    <property type="entry name" value="Invasin_D4"/>
</dbReference>
<dbReference type="AlphaFoldDB" id="A0A448SZT3"/>
<comment type="similarity">
    <text evidence="1">Belongs to the intimin/invasin family.</text>
</comment>
<keyword evidence="2" id="KW-0732">Signal</keyword>
<dbReference type="EMBL" id="LR134492">
    <property type="protein sequence ID" value="VEI73222.1"/>
    <property type="molecule type" value="Genomic_DNA"/>
</dbReference>
<dbReference type="Gene3D" id="2.60.40.10">
    <property type="entry name" value="Immunoglobulins"/>
    <property type="match status" value="2"/>
</dbReference>
<dbReference type="SUPFAM" id="SSF56436">
    <property type="entry name" value="C-type lectin-like"/>
    <property type="match status" value="1"/>
</dbReference>
<evidence type="ECO:0000259" key="3">
    <source>
        <dbReference type="PROSITE" id="PS51127"/>
    </source>
</evidence>
<evidence type="ECO:0000256" key="2">
    <source>
        <dbReference type="SAM" id="SignalP"/>
    </source>
</evidence>
<dbReference type="Gene3D" id="2.60.40.2700">
    <property type="match status" value="1"/>
</dbReference>
<sequence length="538" mass="57031">MLHRNNIFKVFVFRILLVLIVVMSQVVQAVQQSTQPVHGRPPTTTLSVDNVKPRAGEVITVTSSFNDVDGDAEQGTTYQWTLDGAAINGATSPSYTLELSNILAGSALNVIVTPQTNPDITIPSEGLPVQLPSPINIKWQRMLSNLVWAESPLGAVADGLAVNTVHATVQYLDGTPVVGATVLFDADNMGAISASAQTGIGGEATAYVTNVIAGTTQVTARIDDDAQSVNTLFVAGPVEVVHAEVTQDNALANGIDDNNVVVYVEDRHGNSIEGETVNFTATNGVTLLATSGVTDSNGEVKIALTSDTAVNSDVTATTANGVSATVNVAFFADVQMTHILANGASFSADDGFPKTGFTGAEFQLVVGEDPAGNSSYSWSSDQSWASVDGSGNVRFNQEPTSANNRVTIKAEHTGNGSTLTYQFTVNRWFRNNSYFLIGVSEAAAWCSSQGGGYAVPSYSELTDRTPIVQTGANRDANARLWNEWGSMSRYSNGWFAGNYWVRELTAAGNERHYVYLGNGSLFSFPLDGVTYVTCSTSL</sequence>
<dbReference type="InterPro" id="IPR013783">
    <property type="entry name" value="Ig-like_fold"/>
</dbReference>
<dbReference type="PANTHER" id="PTHR39576">
    <property type="entry name" value="ATTACHING AND EFFACING PROTEIN HOMOLOG-RELATED-RELATED"/>
    <property type="match status" value="1"/>
</dbReference>
<dbReference type="InterPro" id="IPR016187">
    <property type="entry name" value="CTDL_fold"/>
</dbReference>
<dbReference type="Pfam" id="PF21764">
    <property type="entry name" value="Invasin_D4"/>
    <property type="match status" value="1"/>
</dbReference>
<dbReference type="InterPro" id="IPR003344">
    <property type="entry name" value="Big_1_dom"/>
</dbReference>
<dbReference type="InterPro" id="IPR051715">
    <property type="entry name" value="Intimin-Invasin_domain"/>
</dbReference>
<feature type="signal peptide" evidence="2">
    <location>
        <begin position="1"/>
        <end position="29"/>
    </location>
</feature>
<proteinExistence type="inferred from homology"/>
<feature type="domain" description="Big-1" evidence="3">
    <location>
        <begin position="145"/>
        <end position="234"/>
    </location>
</feature>
<protein>
    <submittedName>
        <fullName evidence="4">Invasin</fullName>
    </submittedName>
</protein>
<reference evidence="4 5" key="1">
    <citation type="submission" date="2018-12" db="EMBL/GenBank/DDBJ databases">
        <authorList>
            <consortium name="Pathogen Informatics"/>
        </authorList>
    </citation>
    <scope>NUCLEOTIDE SEQUENCE [LARGE SCALE GENOMIC DNA]</scope>
    <source>
        <strain evidence="4 5">NCTC13193</strain>
    </source>
</reference>
<dbReference type="Gene3D" id="2.60.40.1080">
    <property type="match status" value="1"/>
</dbReference>
<dbReference type="PANTHER" id="PTHR39576:SF2">
    <property type="entry name" value="ATTACHING AND EFFACING PROTEIN HOMOLOG-RELATED"/>
    <property type="match status" value="1"/>
</dbReference>
<dbReference type="PROSITE" id="PS51127">
    <property type="entry name" value="BIG1"/>
    <property type="match status" value="2"/>
</dbReference>
<name>A0A448SZT3_SERFO</name>
<organism evidence="4 5">
    <name type="scientific">Serratia fonticola</name>
    <dbReference type="NCBI Taxonomy" id="47917"/>
    <lineage>
        <taxon>Bacteria</taxon>
        <taxon>Pseudomonadati</taxon>
        <taxon>Pseudomonadota</taxon>
        <taxon>Gammaproteobacteria</taxon>
        <taxon>Enterobacterales</taxon>
        <taxon>Yersiniaceae</taxon>
        <taxon>Serratia</taxon>
    </lineage>
</organism>
<dbReference type="GO" id="GO:0009279">
    <property type="term" value="C:cell outer membrane"/>
    <property type="evidence" value="ECO:0007669"/>
    <property type="project" value="TreeGrafter"/>
</dbReference>
<dbReference type="InterPro" id="IPR016186">
    <property type="entry name" value="C-type_lectin-like/link_sf"/>
</dbReference>